<keyword evidence="2" id="KW-0902">Two-component regulatory system</keyword>
<dbReference type="SUPFAM" id="SSF52172">
    <property type="entry name" value="CheY-like"/>
    <property type="match status" value="1"/>
</dbReference>
<evidence type="ECO:0000313" key="5">
    <source>
        <dbReference type="EMBL" id="MQY50329.1"/>
    </source>
</evidence>
<dbReference type="PANTHER" id="PTHR44591:SF14">
    <property type="entry name" value="PROTEIN PILG"/>
    <property type="match status" value="1"/>
</dbReference>
<dbReference type="OrthoDB" id="8964771at2"/>
<dbReference type="AlphaFoldDB" id="A0A6L5JSY7"/>
<dbReference type="GO" id="GO:0000160">
    <property type="term" value="P:phosphorelay signal transduction system"/>
    <property type="evidence" value="ECO:0007669"/>
    <property type="project" value="UniProtKB-KW"/>
</dbReference>
<gene>
    <name evidence="5" type="ORF">GHK24_00835</name>
</gene>
<evidence type="ECO:0000259" key="4">
    <source>
        <dbReference type="PROSITE" id="PS50110"/>
    </source>
</evidence>
<comment type="caution">
    <text evidence="5">The sequence shown here is derived from an EMBL/GenBank/DDBJ whole genome shotgun (WGS) entry which is preliminary data.</text>
</comment>
<name>A0A6L5JSY7_RHOTE</name>
<proteinExistence type="predicted"/>
<evidence type="ECO:0000256" key="1">
    <source>
        <dbReference type="ARBA" id="ARBA00022553"/>
    </source>
</evidence>
<dbReference type="PANTHER" id="PTHR44591">
    <property type="entry name" value="STRESS RESPONSE REGULATOR PROTEIN 1"/>
    <property type="match status" value="1"/>
</dbReference>
<feature type="domain" description="Response regulatory" evidence="4">
    <location>
        <begin position="1"/>
        <end position="106"/>
    </location>
</feature>
<evidence type="ECO:0000256" key="2">
    <source>
        <dbReference type="ARBA" id="ARBA00023012"/>
    </source>
</evidence>
<dbReference type="InterPro" id="IPR001789">
    <property type="entry name" value="Sig_transdc_resp-reg_receiver"/>
</dbReference>
<organism evidence="5 6">
    <name type="scientific">Rhodocyclus tenuis</name>
    <name type="common">Rhodospirillum tenue</name>
    <dbReference type="NCBI Taxonomy" id="1066"/>
    <lineage>
        <taxon>Bacteria</taxon>
        <taxon>Pseudomonadati</taxon>
        <taxon>Pseudomonadota</taxon>
        <taxon>Betaproteobacteria</taxon>
        <taxon>Rhodocyclales</taxon>
        <taxon>Rhodocyclaceae</taxon>
        <taxon>Rhodocyclus</taxon>
    </lineage>
</organism>
<evidence type="ECO:0000256" key="3">
    <source>
        <dbReference type="PROSITE-ProRule" id="PRU00169"/>
    </source>
</evidence>
<dbReference type="InterPro" id="IPR011006">
    <property type="entry name" value="CheY-like_superfamily"/>
</dbReference>
<reference evidence="5 6" key="1">
    <citation type="submission" date="2019-10" db="EMBL/GenBank/DDBJ databases">
        <title>Whole-genome sequence of the purple nonsulfur photosynthetic bacterium Rhodocyclus tenuis.</title>
        <authorList>
            <person name="Kyndt J.A."/>
            <person name="Meyer T.E."/>
        </authorList>
    </citation>
    <scope>NUCLEOTIDE SEQUENCE [LARGE SCALE GENOMIC DNA]</scope>
    <source>
        <strain evidence="5 6">DSM 110</strain>
    </source>
</reference>
<accession>A0A6L5JSY7</accession>
<dbReference type="InterPro" id="IPR050595">
    <property type="entry name" value="Bact_response_regulator"/>
</dbReference>
<dbReference type="Pfam" id="PF00072">
    <property type="entry name" value="Response_reg"/>
    <property type="match status" value="1"/>
</dbReference>
<feature type="modified residue" description="4-aspartylphosphate" evidence="3">
    <location>
        <position position="41"/>
    </location>
</feature>
<dbReference type="Gene3D" id="3.40.50.2300">
    <property type="match status" value="1"/>
</dbReference>
<dbReference type="SMART" id="SM00448">
    <property type="entry name" value="REC"/>
    <property type="match status" value="1"/>
</dbReference>
<dbReference type="PROSITE" id="PS50110">
    <property type="entry name" value="RESPONSE_REGULATORY"/>
    <property type="match status" value="1"/>
</dbReference>
<protein>
    <submittedName>
        <fullName evidence="5">Response regulator</fullName>
    </submittedName>
</protein>
<dbReference type="EMBL" id="WIXJ01000001">
    <property type="protein sequence ID" value="MQY50329.1"/>
    <property type="molecule type" value="Genomic_DNA"/>
</dbReference>
<sequence>MRTVLRGILRSDTYEVIGEARNGAVALDMIDRLRPEVVFLDVMMPEMDGLEALQAIKLAQPETVVIMVTGKPSVDNVQESIQHGAAGFIVKPFNAGKVLATLAQALASARRTVTS</sequence>
<dbReference type="Proteomes" id="UP000480275">
    <property type="component" value="Unassembled WGS sequence"/>
</dbReference>
<keyword evidence="1 3" id="KW-0597">Phosphoprotein</keyword>
<evidence type="ECO:0000313" key="6">
    <source>
        <dbReference type="Proteomes" id="UP000480275"/>
    </source>
</evidence>